<protein>
    <submittedName>
        <fullName evidence="1">Uncharacterized protein</fullName>
    </submittedName>
</protein>
<dbReference type="RefSeq" id="WP_413263690.1">
    <property type="nucleotide sequence ID" value="NZ_JBHFNR010000094.1"/>
</dbReference>
<reference evidence="1 2" key="1">
    <citation type="submission" date="2024-09" db="EMBL/GenBank/DDBJ databases">
        <title>Floridaenema gen nov. (Aerosakkonemataceae, Aerosakkonematales ord. nov., Cyanobacteria) from benthic tropical and subtropical fresh waters, with the description of four new species.</title>
        <authorList>
            <person name="Moretto J.A."/>
            <person name="Berthold D.E."/>
            <person name="Lefler F.W."/>
            <person name="Huang I.-S."/>
            <person name="Laughinghouse H. IV."/>
        </authorList>
    </citation>
    <scope>NUCLEOTIDE SEQUENCE [LARGE SCALE GENOMIC DNA]</scope>
    <source>
        <strain evidence="1 2">BLCC-F50</strain>
    </source>
</reference>
<evidence type="ECO:0000313" key="1">
    <source>
        <dbReference type="EMBL" id="MFB2894038.1"/>
    </source>
</evidence>
<accession>A0ABV4XQQ0</accession>
<comment type="caution">
    <text evidence="1">The sequence shown here is derived from an EMBL/GenBank/DDBJ whole genome shotgun (WGS) entry which is preliminary data.</text>
</comment>
<evidence type="ECO:0000313" key="2">
    <source>
        <dbReference type="Proteomes" id="UP001576784"/>
    </source>
</evidence>
<sequence length="196" mass="22039">MTTWIKNWFSNMERLKNPLIVDGIKYPTVENFYAADKTLDIQQKRILSHPNFPPVPNMSNLKGKVIDNATLPSQRLKVVISGSRTVAQLPTEAINRIEKIMELGAKILIGDCFGADYLVQSFLKQSGYSRVTVYHTGTSPRNNFGFANVRVNGSYTERDRMMCSVADYGLAILKDNSPGTLKNIQRMPGKVRVIQL</sequence>
<dbReference type="Proteomes" id="UP001576784">
    <property type="component" value="Unassembled WGS sequence"/>
</dbReference>
<name>A0ABV4XQQ0_9CYAN</name>
<proteinExistence type="predicted"/>
<keyword evidence="2" id="KW-1185">Reference proteome</keyword>
<gene>
    <name evidence="1" type="ORF">ACE1CI_14100</name>
</gene>
<dbReference type="EMBL" id="JBHFNR010000094">
    <property type="protein sequence ID" value="MFB2894038.1"/>
    <property type="molecule type" value="Genomic_DNA"/>
</dbReference>
<organism evidence="1 2">
    <name type="scientific">Floridaenema flaviceps BLCC-F50</name>
    <dbReference type="NCBI Taxonomy" id="3153642"/>
    <lineage>
        <taxon>Bacteria</taxon>
        <taxon>Bacillati</taxon>
        <taxon>Cyanobacteriota</taxon>
        <taxon>Cyanophyceae</taxon>
        <taxon>Oscillatoriophycideae</taxon>
        <taxon>Aerosakkonematales</taxon>
        <taxon>Aerosakkonemataceae</taxon>
        <taxon>Floridanema</taxon>
        <taxon>Floridanema flaviceps</taxon>
    </lineage>
</organism>